<dbReference type="STRING" id="454286.A0A0J8QPK5"/>
<accession>A0A0J8QPK5</accession>
<dbReference type="AlphaFoldDB" id="A0A0J8QPK5"/>
<evidence type="ECO:0000313" key="2">
    <source>
        <dbReference type="EMBL" id="KMU74105.1"/>
    </source>
</evidence>
<proteinExistence type="predicted"/>
<protein>
    <submittedName>
        <fullName evidence="2">Uncharacterized protein</fullName>
    </submittedName>
</protein>
<dbReference type="Proteomes" id="UP000054559">
    <property type="component" value="Unassembled WGS sequence"/>
</dbReference>
<gene>
    <name evidence="2" type="ORF">CISG_04034</name>
</gene>
<evidence type="ECO:0000313" key="3">
    <source>
        <dbReference type="Proteomes" id="UP000054559"/>
    </source>
</evidence>
<reference evidence="3" key="1">
    <citation type="journal article" date="2010" name="Genome Res.">
        <title>Population genomic sequencing of Coccidioides fungi reveals recent hybridization and transposon control.</title>
        <authorList>
            <person name="Neafsey D.E."/>
            <person name="Barker B.M."/>
            <person name="Sharpton T.J."/>
            <person name="Stajich J.E."/>
            <person name="Park D.J."/>
            <person name="Whiston E."/>
            <person name="Hung C.-Y."/>
            <person name="McMahan C."/>
            <person name="White J."/>
            <person name="Sykes S."/>
            <person name="Heiman D."/>
            <person name="Young S."/>
            <person name="Zeng Q."/>
            <person name="Abouelleil A."/>
            <person name="Aftuck L."/>
            <person name="Bessette D."/>
            <person name="Brown A."/>
            <person name="FitzGerald M."/>
            <person name="Lui A."/>
            <person name="Macdonald J.P."/>
            <person name="Priest M."/>
            <person name="Orbach M.J."/>
            <person name="Galgiani J.N."/>
            <person name="Kirkland T.N."/>
            <person name="Cole G.T."/>
            <person name="Birren B.W."/>
            <person name="Henn M.R."/>
            <person name="Taylor J.W."/>
            <person name="Rounsley S.D."/>
        </authorList>
    </citation>
    <scope>NUCLEOTIDE SEQUENCE [LARGE SCALE GENOMIC DNA]</scope>
    <source>
        <strain evidence="3">RMSCC 3703</strain>
    </source>
</reference>
<name>A0A0J8QPK5_COCIT</name>
<dbReference type="EMBL" id="DS268133">
    <property type="protein sequence ID" value="KMU74105.1"/>
    <property type="molecule type" value="Genomic_DNA"/>
</dbReference>
<sequence length="129" mass="14402">MSLYYYQQHEVFPVEVLSVYGGQARILIGYFDGKHLCIQKSPIYDIGSEGLQNWILLMKWWFSDAAGDTTPPSIPSRYQRLAKPCCASRSCASGSLHSPRLHKTIMNNNNNFSMIIITLSVGAALWGSA</sequence>
<feature type="transmembrane region" description="Helical" evidence="1">
    <location>
        <begin position="110"/>
        <end position="128"/>
    </location>
</feature>
<dbReference type="OrthoDB" id="4206905at2759"/>
<keyword evidence="1" id="KW-1133">Transmembrane helix</keyword>
<keyword evidence="1" id="KW-0812">Transmembrane</keyword>
<evidence type="ECO:0000256" key="1">
    <source>
        <dbReference type="SAM" id="Phobius"/>
    </source>
</evidence>
<keyword evidence="1" id="KW-0472">Membrane</keyword>
<organism evidence="2 3">
    <name type="scientific">Coccidioides immitis RMSCC 3703</name>
    <dbReference type="NCBI Taxonomy" id="454286"/>
    <lineage>
        <taxon>Eukaryota</taxon>
        <taxon>Fungi</taxon>
        <taxon>Dikarya</taxon>
        <taxon>Ascomycota</taxon>
        <taxon>Pezizomycotina</taxon>
        <taxon>Eurotiomycetes</taxon>
        <taxon>Eurotiomycetidae</taxon>
        <taxon>Onygenales</taxon>
        <taxon>Onygenaceae</taxon>
        <taxon>Coccidioides</taxon>
    </lineage>
</organism>